<dbReference type="EMBL" id="JACHGN010000001">
    <property type="protein sequence ID" value="MBB5130449.1"/>
    <property type="molecule type" value="Genomic_DNA"/>
</dbReference>
<feature type="compositionally biased region" description="Basic and acidic residues" evidence="1">
    <location>
        <begin position="20"/>
        <end position="30"/>
    </location>
</feature>
<feature type="region of interest" description="Disordered" evidence="1">
    <location>
        <begin position="1"/>
        <end position="47"/>
    </location>
</feature>
<reference evidence="2 3" key="1">
    <citation type="submission" date="2020-08" db="EMBL/GenBank/DDBJ databases">
        <title>Genomic Encyclopedia of Type Strains, Phase IV (KMG-IV): sequencing the most valuable type-strain genomes for metagenomic binning, comparative biology and taxonomic classification.</title>
        <authorList>
            <person name="Goeker M."/>
        </authorList>
    </citation>
    <scope>NUCLEOTIDE SEQUENCE [LARGE SCALE GENOMIC DNA]</scope>
    <source>
        <strain evidence="2 3">DSM 45615</strain>
    </source>
</reference>
<dbReference type="AlphaFoldDB" id="A0A840NUG8"/>
<accession>A0A840NUG8</accession>
<dbReference type="RefSeq" id="WP_185047341.1">
    <property type="nucleotide sequence ID" value="NZ_BAABIX010000006.1"/>
</dbReference>
<proteinExistence type="predicted"/>
<evidence type="ECO:0000313" key="3">
    <source>
        <dbReference type="Proteomes" id="UP000578449"/>
    </source>
</evidence>
<name>A0A840NUG8_9ACTN</name>
<evidence type="ECO:0000313" key="2">
    <source>
        <dbReference type="EMBL" id="MBB5130449.1"/>
    </source>
</evidence>
<gene>
    <name evidence="2" type="ORF">HNP84_000137</name>
</gene>
<evidence type="ECO:0000256" key="1">
    <source>
        <dbReference type="SAM" id="MobiDB-lite"/>
    </source>
</evidence>
<protein>
    <submittedName>
        <fullName evidence="2">Uncharacterized protein</fullName>
    </submittedName>
</protein>
<dbReference type="Proteomes" id="UP000578449">
    <property type="component" value="Unassembled WGS sequence"/>
</dbReference>
<organism evidence="2 3">
    <name type="scientific">Thermocatellispora tengchongensis</name>
    <dbReference type="NCBI Taxonomy" id="1073253"/>
    <lineage>
        <taxon>Bacteria</taxon>
        <taxon>Bacillati</taxon>
        <taxon>Actinomycetota</taxon>
        <taxon>Actinomycetes</taxon>
        <taxon>Streptosporangiales</taxon>
        <taxon>Streptosporangiaceae</taxon>
        <taxon>Thermocatellispora</taxon>
    </lineage>
</organism>
<comment type="caution">
    <text evidence="2">The sequence shown here is derived from an EMBL/GenBank/DDBJ whole genome shotgun (WGS) entry which is preliminary data.</text>
</comment>
<sequence length="47" mass="4660">MDALARRTAGAGGTAGFPVADREEEGRGGRGAESSGQVLIISQRGSG</sequence>
<keyword evidence="3" id="KW-1185">Reference proteome</keyword>